<reference evidence="6 7" key="1">
    <citation type="submission" date="2023-11" db="EMBL/GenBank/DDBJ databases">
        <title>Dfirmibasis_genome.</title>
        <authorList>
            <person name="Edelbroek B."/>
            <person name="Kjellin J."/>
            <person name="Jerlstrom-Hultqvist J."/>
            <person name="Soderbom F."/>
        </authorList>
    </citation>
    <scope>NUCLEOTIDE SEQUENCE [LARGE SCALE GENOMIC DNA]</scope>
    <source>
        <strain evidence="6 7">TNS-C-14</strain>
    </source>
</reference>
<evidence type="ECO:0000256" key="3">
    <source>
        <dbReference type="SAM" id="Phobius"/>
    </source>
</evidence>
<keyword evidence="7" id="KW-1185">Reference proteome</keyword>
<dbReference type="Proteomes" id="UP001344447">
    <property type="component" value="Unassembled WGS sequence"/>
</dbReference>
<feature type="disulfide bond" evidence="1">
    <location>
        <begin position="642"/>
        <end position="651"/>
    </location>
</feature>
<feature type="chain" id="PRO_5043053796" description="EGF-like domain-containing protein" evidence="4">
    <location>
        <begin position="23"/>
        <end position="1077"/>
    </location>
</feature>
<comment type="caution">
    <text evidence="1">Lacks conserved residue(s) required for the propagation of feature annotation.</text>
</comment>
<dbReference type="InterPro" id="IPR000742">
    <property type="entry name" value="EGF"/>
</dbReference>
<dbReference type="InterPro" id="IPR032675">
    <property type="entry name" value="LRR_dom_sf"/>
</dbReference>
<feature type="transmembrane region" description="Helical" evidence="3">
    <location>
        <begin position="1034"/>
        <end position="1058"/>
    </location>
</feature>
<dbReference type="PROSITE" id="PS50026">
    <property type="entry name" value="EGF_3"/>
    <property type="match status" value="1"/>
</dbReference>
<keyword evidence="3" id="KW-0472">Membrane</keyword>
<evidence type="ECO:0000256" key="1">
    <source>
        <dbReference type="PROSITE-ProRule" id="PRU00076"/>
    </source>
</evidence>
<keyword evidence="1" id="KW-1015">Disulfide bond</keyword>
<evidence type="ECO:0000313" key="7">
    <source>
        <dbReference type="Proteomes" id="UP001344447"/>
    </source>
</evidence>
<comment type="caution">
    <text evidence="6">The sequence shown here is derived from an EMBL/GenBank/DDBJ whole genome shotgun (WGS) entry which is preliminary data.</text>
</comment>
<evidence type="ECO:0000256" key="4">
    <source>
        <dbReference type="SAM" id="SignalP"/>
    </source>
</evidence>
<feature type="region of interest" description="Disordered" evidence="2">
    <location>
        <begin position="783"/>
        <end position="808"/>
    </location>
</feature>
<dbReference type="Pfam" id="PF01833">
    <property type="entry name" value="TIG"/>
    <property type="match status" value="1"/>
</dbReference>
<keyword evidence="3" id="KW-0812">Transmembrane</keyword>
<dbReference type="InterPro" id="IPR054484">
    <property type="entry name" value="ComC_SSD"/>
</dbReference>
<dbReference type="Pfam" id="PF22933">
    <property type="entry name" value="ComC_SSD"/>
    <property type="match status" value="1"/>
</dbReference>
<dbReference type="PANTHER" id="PTHR24032:SF76">
    <property type="entry name" value="EGF-LIKE DOMAIN-CONTAINING PROTEIN"/>
    <property type="match status" value="1"/>
</dbReference>
<feature type="signal peptide" evidence="4">
    <location>
        <begin position="1"/>
        <end position="22"/>
    </location>
</feature>
<gene>
    <name evidence="6" type="ORF">RB653_005710</name>
</gene>
<evidence type="ECO:0000259" key="5">
    <source>
        <dbReference type="PROSITE" id="PS50026"/>
    </source>
</evidence>
<protein>
    <recommendedName>
        <fullName evidence="5">EGF-like domain-containing protein</fullName>
    </recommendedName>
</protein>
<organism evidence="6 7">
    <name type="scientific">Dictyostelium firmibasis</name>
    <dbReference type="NCBI Taxonomy" id="79012"/>
    <lineage>
        <taxon>Eukaryota</taxon>
        <taxon>Amoebozoa</taxon>
        <taxon>Evosea</taxon>
        <taxon>Eumycetozoa</taxon>
        <taxon>Dictyostelia</taxon>
        <taxon>Dictyosteliales</taxon>
        <taxon>Dictyosteliaceae</taxon>
        <taxon>Dictyostelium</taxon>
    </lineage>
</organism>
<dbReference type="InterPro" id="IPR053331">
    <property type="entry name" value="EGF-like_comC"/>
</dbReference>
<feature type="compositionally biased region" description="Polar residues" evidence="2">
    <location>
        <begin position="787"/>
        <end position="796"/>
    </location>
</feature>
<dbReference type="Gene3D" id="2.60.40.10">
    <property type="entry name" value="Immunoglobulins"/>
    <property type="match status" value="1"/>
</dbReference>
<dbReference type="AlphaFoldDB" id="A0AAN7ULI3"/>
<sequence length="1077" mass="119665">MNVFQSITFIFLILYNFNNVFALINTQDGACLSNILQRTKQTVNYPLKSGEDYCTAYGDSFSFYCNSFGNIGAVRLSNIYDPYQLSPSSFACFTNPVILDISSGGNLTSNFFDNIASLNLNSFSMKSTEMKFKAVFYMSQLGKFDQFQLFGTYINATYINDLTVKIAFTWFYISTNNIPDLTNVDSGEIVFYLSQWFDQSSYSNLKTLNKLTSLSINGFYSNNTLFEFPIELLNKSNATYRFLLLAYLNLEKPTKPLDFINQTVGVLSFSNINSDFLTFGQLPFINIKNNDFRYQFSSLSNTTNFSSVVMNAKSLDLSFNLISSELEYFVPVIYNGLKSLDVSNNKLEGTVNEKFCELSGLRISSNKLSGTLPSCYTCHFGNSSFLNTNYNNFGQSGLTNVNLNNTCTTIIPNLRFDYANNRTYLFGKDLGFDNSYYFSTIPAASWITDIPSKSFYKKGTEISAFNINFRFPGLNFYVTANPSKPIIDNIYVSQTGDLIINGTNFNYNTSLISVVSTDKKENQTINCLVTKATFNQIFCTILNGFNNSTYIIDASTNIIVDQLQTNLELTLIPDFLNKYLSCSLDCIGNSFCDRNTGLCICDCQTDQKCNIKSRTCISNTCPNDCTSPLNGICNTSTSICECFNGYAGESCEIQQHYVTSITSVSNSGGNVTIFGQFFDKHNNLSISIGSINCKNMFINESILICNLIASGETGIKTVKVSQNGLVWIGKNSFQYSNTIKTCPNDCTSPSNGNCNSSTGQCKCIGEFKGYDCSSIIGSGDDSDLGSEKNNGGNSLPESKPDIDNGKGSATIKNQELEYDILITKLVELDLNGKQVKSFTLEEKWIYDQSKSNDVNLSVFSQNINDDINTNCTITSTLEIVEKDKNYSFAGVYFLIESGSIKISIGIENYKYKSNLNTLQIQMKSNVSENLDEKENDCNDKDTDVETLNENSSAINYIVIKKNGKSLFGRLINQAIADNRQTLISSNIVSKDENSVTVGLNLPHFTTSCLIDPDFSVLLSTSFKTSCDSSSRPSYVIPLAVALPVGGAFAIAATSFFLVKKRNQKRQLKDLKLKLNKN</sequence>
<evidence type="ECO:0000313" key="6">
    <source>
        <dbReference type="EMBL" id="KAK5584103.1"/>
    </source>
</evidence>
<keyword evidence="4" id="KW-0732">Signal</keyword>
<dbReference type="EMBL" id="JAVFKY010000001">
    <property type="protein sequence ID" value="KAK5584103.1"/>
    <property type="molecule type" value="Genomic_DNA"/>
</dbReference>
<dbReference type="Gene3D" id="3.80.10.10">
    <property type="entry name" value="Ribonuclease Inhibitor"/>
    <property type="match status" value="1"/>
</dbReference>
<dbReference type="PROSITE" id="PS00022">
    <property type="entry name" value="EGF_1"/>
    <property type="match status" value="2"/>
</dbReference>
<dbReference type="PANTHER" id="PTHR24032">
    <property type="entry name" value="EGF-LIKE DOMAIN-CONTAINING PROTEIN-RELATED-RELATED"/>
    <property type="match status" value="1"/>
</dbReference>
<dbReference type="InterPro" id="IPR002909">
    <property type="entry name" value="IPT_dom"/>
</dbReference>
<feature type="domain" description="EGF-like" evidence="5">
    <location>
        <begin position="617"/>
        <end position="652"/>
    </location>
</feature>
<dbReference type="SUPFAM" id="SSF81296">
    <property type="entry name" value="E set domains"/>
    <property type="match status" value="1"/>
</dbReference>
<keyword evidence="1" id="KW-0245">EGF-like domain</keyword>
<dbReference type="PROSITE" id="PS01186">
    <property type="entry name" value="EGF_2"/>
    <property type="match status" value="1"/>
</dbReference>
<accession>A0AAN7ULI3</accession>
<proteinExistence type="predicted"/>
<evidence type="ECO:0000256" key="2">
    <source>
        <dbReference type="SAM" id="MobiDB-lite"/>
    </source>
</evidence>
<dbReference type="InterPro" id="IPR013783">
    <property type="entry name" value="Ig-like_fold"/>
</dbReference>
<name>A0AAN7ULI3_9MYCE</name>
<dbReference type="InterPro" id="IPR014756">
    <property type="entry name" value="Ig_E-set"/>
</dbReference>
<keyword evidence="3" id="KW-1133">Transmembrane helix</keyword>